<proteinExistence type="predicted"/>
<feature type="compositionally biased region" description="Basic residues" evidence="2">
    <location>
        <begin position="187"/>
        <end position="197"/>
    </location>
</feature>
<dbReference type="Proteomes" id="UP001244011">
    <property type="component" value="Unassembled WGS sequence"/>
</dbReference>
<organism evidence="3 4">
    <name type="scientific">Phialemonium atrogriseum</name>
    <dbReference type="NCBI Taxonomy" id="1093897"/>
    <lineage>
        <taxon>Eukaryota</taxon>
        <taxon>Fungi</taxon>
        <taxon>Dikarya</taxon>
        <taxon>Ascomycota</taxon>
        <taxon>Pezizomycotina</taxon>
        <taxon>Sordariomycetes</taxon>
        <taxon>Sordariomycetidae</taxon>
        <taxon>Cephalothecales</taxon>
        <taxon>Cephalothecaceae</taxon>
        <taxon>Phialemonium</taxon>
    </lineage>
</organism>
<keyword evidence="4" id="KW-1185">Reference proteome</keyword>
<feature type="compositionally biased region" description="Low complexity" evidence="2">
    <location>
        <begin position="384"/>
        <end position="393"/>
    </location>
</feature>
<dbReference type="EMBL" id="MU839011">
    <property type="protein sequence ID" value="KAK1766591.1"/>
    <property type="molecule type" value="Genomic_DNA"/>
</dbReference>
<comment type="caution">
    <text evidence="3">The sequence shown here is derived from an EMBL/GenBank/DDBJ whole genome shotgun (WGS) entry which is preliminary data.</text>
</comment>
<protein>
    <submittedName>
        <fullName evidence="3">Uncharacterized protein</fullName>
    </submittedName>
</protein>
<dbReference type="AlphaFoldDB" id="A0AAJ0BYF9"/>
<accession>A0AAJ0BYF9</accession>
<feature type="compositionally biased region" description="Polar residues" evidence="2">
    <location>
        <begin position="238"/>
        <end position="247"/>
    </location>
</feature>
<feature type="region of interest" description="Disordered" evidence="2">
    <location>
        <begin position="368"/>
        <end position="406"/>
    </location>
</feature>
<reference evidence="3" key="1">
    <citation type="submission" date="2023-06" db="EMBL/GenBank/DDBJ databases">
        <title>Genome-scale phylogeny and comparative genomics of the fungal order Sordariales.</title>
        <authorList>
            <consortium name="Lawrence Berkeley National Laboratory"/>
            <person name="Hensen N."/>
            <person name="Bonometti L."/>
            <person name="Westerberg I."/>
            <person name="Brannstrom I.O."/>
            <person name="Guillou S."/>
            <person name="Cros-Aarteil S."/>
            <person name="Calhoun S."/>
            <person name="Haridas S."/>
            <person name="Kuo A."/>
            <person name="Mondo S."/>
            <person name="Pangilinan J."/>
            <person name="Riley R."/>
            <person name="Labutti K."/>
            <person name="Andreopoulos B."/>
            <person name="Lipzen A."/>
            <person name="Chen C."/>
            <person name="Yanf M."/>
            <person name="Daum C."/>
            <person name="Ng V."/>
            <person name="Clum A."/>
            <person name="Steindorff A."/>
            <person name="Ohm R."/>
            <person name="Martin F."/>
            <person name="Silar P."/>
            <person name="Natvig D."/>
            <person name="Lalanne C."/>
            <person name="Gautier V."/>
            <person name="Ament-Velasquez S.L."/>
            <person name="Kruys A."/>
            <person name="Hutchinson M.I."/>
            <person name="Powell A.J."/>
            <person name="Barry K."/>
            <person name="Miller A.N."/>
            <person name="Grigoriev I.V."/>
            <person name="Debuchy R."/>
            <person name="Gladieux P."/>
            <person name="Thoren M.H."/>
            <person name="Johannesson H."/>
        </authorList>
    </citation>
    <scope>NUCLEOTIDE SEQUENCE</scope>
    <source>
        <strain evidence="3">8032-3</strain>
    </source>
</reference>
<feature type="compositionally biased region" description="Basic and acidic residues" evidence="2">
    <location>
        <begin position="114"/>
        <end position="133"/>
    </location>
</feature>
<dbReference type="GeneID" id="85308696"/>
<dbReference type="RefSeq" id="XP_060282804.1">
    <property type="nucleotide sequence ID" value="XM_060425509.1"/>
</dbReference>
<feature type="region of interest" description="Disordered" evidence="2">
    <location>
        <begin position="557"/>
        <end position="578"/>
    </location>
</feature>
<feature type="compositionally biased region" description="Basic and acidic residues" evidence="2">
    <location>
        <begin position="223"/>
        <end position="232"/>
    </location>
</feature>
<gene>
    <name evidence="3" type="ORF">QBC33DRAFT_493631</name>
</gene>
<keyword evidence="1" id="KW-0175">Coiled coil</keyword>
<feature type="region of interest" description="Disordered" evidence="2">
    <location>
        <begin position="111"/>
        <end position="254"/>
    </location>
</feature>
<evidence type="ECO:0000313" key="3">
    <source>
        <dbReference type="EMBL" id="KAK1766591.1"/>
    </source>
</evidence>
<evidence type="ECO:0000256" key="2">
    <source>
        <dbReference type="SAM" id="MobiDB-lite"/>
    </source>
</evidence>
<name>A0AAJ0BYF9_9PEZI</name>
<feature type="compositionally biased region" description="Low complexity" evidence="2">
    <location>
        <begin position="198"/>
        <end position="210"/>
    </location>
</feature>
<evidence type="ECO:0000313" key="4">
    <source>
        <dbReference type="Proteomes" id="UP001244011"/>
    </source>
</evidence>
<sequence length="578" mass="64108">MFSALEGQASMADMEDDFGPGTAKGWAEVIRRCHGVEFYTEAVEKERTASAAYDRDAPALETQVGQLKRELELAQDQLTKLRDARDTAKKEKENEQAFILEQAEAFVSVFRTRQRQEESRPGARRQRAADTHQGRLSPPPSGASAANGSGGAATSTEPEESPHNRRTGSPSGAEDSESDFSQQEKTRRSRRVRRAPRGRALPPRRQGAAAEIPQHTTGKRKRNGEDVGDSSRQRKSQKVTPVTSETGHPTDNEKARIEVEQGMHEMRSIEFDEVFQGGKAKHKHQIVDYPKRSGNWFIFLCDQHNQHFGNKPMYSAMRHLVRMDHGRLLQGGYIAIRELGVRVLNCDRNKADQNNAAFDVELKRGYKPLKGGPHSGNTSQRCEPQQAQPQPQASLGPSPRPFMHGKPFDGVTEPVPGELYLGHWAPRHRWYVVVVLPCGDFRVAGVSGSIYESPLIKSHIPLCYEPRSSKNSRPSFKWAKGFEKGGPNVTRRKFPVMFCDDEPMQMDPSGFAIPPPVSLGWLSAASLRPFSEFGPNGMPPLGHNVAMRFVKSRRLGVGSTAPSHLGGQAAGALSTRQR</sequence>
<feature type="coiled-coil region" evidence="1">
    <location>
        <begin position="57"/>
        <end position="94"/>
    </location>
</feature>
<evidence type="ECO:0000256" key="1">
    <source>
        <dbReference type="SAM" id="Coils"/>
    </source>
</evidence>